<evidence type="ECO:0000313" key="4">
    <source>
        <dbReference type="Proteomes" id="UP000664795"/>
    </source>
</evidence>
<gene>
    <name evidence="3" type="ORF">J2I48_25645</name>
</gene>
<evidence type="ECO:0008006" key="5">
    <source>
        <dbReference type="Google" id="ProtNLM"/>
    </source>
</evidence>
<proteinExistence type="predicted"/>
<dbReference type="SUPFAM" id="SSF51126">
    <property type="entry name" value="Pectin lyase-like"/>
    <property type="match status" value="1"/>
</dbReference>
<feature type="chain" id="PRO_5036713687" description="Right handed beta helix domain-containing protein" evidence="2">
    <location>
        <begin position="24"/>
        <end position="348"/>
    </location>
</feature>
<dbReference type="AlphaFoldDB" id="A0A939K0P7"/>
<dbReference type="InterPro" id="IPR011050">
    <property type="entry name" value="Pectin_lyase_fold/virulence"/>
</dbReference>
<name>A0A939K0P7_9BACT</name>
<comment type="caution">
    <text evidence="3">The sequence shown here is derived from an EMBL/GenBank/DDBJ whole genome shotgun (WGS) entry which is preliminary data.</text>
</comment>
<dbReference type="EMBL" id="JAFMYU010000031">
    <property type="protein sequence ID" value="MBO0934419.1"/>
    <property type="molecule type" value="Genomic_DNA"/>
</dbReference>
<reference evidence="3 4" key="1">
    <citation type="submission" date="2021-03" db="EMBL/GenBank/DDBJ databases">
        <title>Fibrella sp. HMF5036 genome sequencing and assembly.</title>
        <authorList>
            <person name="Kang H."/>
            <person name="Kim H."/>
            <person name="Bae S."/>
            <person name="Joh K."/>
        </authorList>
    </citation>
    <scope>NUCLEOTIDE SEQUENCE [LARGE SCALE GENOMIC DNA]</scope>
    <source>
        <strain evidence="3 4">HMF5036</strain>
    </source>
</reference>
<dbReference type="Proteomes" id="UP000664795">
    <property type="component" value="Unassembled WGS sequence"/>
</dbReference>
<evidence type="ECO:0000256" key="2">
    <source>
        <dbReference type="SAM" id="SignalP"/>
    </source>
</evidence>
<evidence type="ECO:0000256" key="1">
    <source>
        <dbReference type="SAM" id="MobiDB-lite"/>
    </source>
</evidence>
<sequence>MKTIYFFLLTALVGTFATQQAEAKIWRVNNRGFSATFTTLQAANNSNLVVPGDTIHLEGSPDLYAGAVLNKRLIVIGPGYFLDENPATSTTVLAAIIAGFDLNKGSEGSQLIGLHVGKNSAGISINTSNILIKRCRIDYEIGVTYGISDIRIVQNFFAGSNTSSLLQANSASFPANVIFNNNICQKTLILQDGYTMLECRNNVFDCPAIAGKPSIKMNVGSFQNNILKNPNANVSINGGSNLNVSYNIGGSPNQFGTANNNIVVTDFTTLFVDPATNTTDGDYQLKPNSPGSNNGSDGADRGAFGGLSVTSRYTLSGVAPIPVIYEISSSGVAGPNGMNVSIKARTIK</sequence>
<accession>A0A939K0P7</accession>
<keyword evidence="4" id="KW-1185">Reference proteome</keyword>
<evidence type="ECO:0000313" key="3">
    <source>
        <dbReference type="EMBL" id="MBO0934419.1"/>
    </source>
</evidence>
<feature type="signal peptide" evidence="2">
    <location>
        <begin position="1"/>
        <end position="23"/>
    </location>
</feature>
<dbReference type="RefSeq" id="WP_207338384.1">
    <property type="nucleotide sequence ID" value="NZ_JAFMYU010000031.1"/>
</dbReference>
<protein>
    <recommendedName>
        <fullName evidence="5">Right handed beta helix domain-containing protein</fullName>
    </recommendedName>
</protein>
<feature type="region of interest" description="Disordered" evidence="1">
    <location>
        <begin position="278"/>
        <end position="300"/>
    </location>
</feature>
<keyword evidence="2" id="KW-0732">Signal</keyword>
<feature type="compositionally biased region" description="Polar residues" evidence="1">
    <location>
        <begin position="278"/>
        <end position="296"/>
    </location>
</feature>
<organism evidence="3 4">
    <name type="scientific">Fibrella aquatilis</name>
    <dbReference type="NCBI Taxonomy" id="2817059"/>
    <lineage>
        <taxon>Bacteria</taxon>
        <taxon>Pseudomonadati</taxon>
        <taxon>Bacteroidota</taxon>
        <taxon>Cytophagia</taxon>
        <taxon>Cytophagales</taxon>
        <taxon>Spirosomataceae</taxon>
        <taxon>Fibrella</taxon>
    </lineage>
</organism>